<reference evidence="4 5" key="1">
    <citation type="submission" date="2019-09" db="EMBL/GenBank/DDBJ databases">
        <title>Bird 10,000 Genomes (B10K) Project - Family phase.</title>
        <authorList>
            <person name="Zhang G."/>
        </authorList>
    </citation>
    <scope>NUCLEOTIDE SEQUENCE [LARGE SCALE GENOMIC DNA]</scope>
    <source>
        <strain evidence="4">B10K-DU-001-37</strain>
        <tissue evidence="4">Muscle</tissue>
    </source>
</reference>
<feature type="compositionally biased region" description="Polar residues" evidence="2">
    <location>
        <begin position="35"/>
        <end position="54"/>
    </location>
</feature>
<feature type="domain" description="C2H2-type" evidence="3">
    <location>
        <begin position="1"/>
        <end position="26"/>
    </location>
</feature>
<dbReference type="Gene3D" id="3.30.160.60">
    <property type="entry name" value="Classic Zinc Finger"/>
    <property type="match status" value="1"/>
</dbReference>
<feature type="non-terminal residue" evidence="4">
    <location>
        <position position="1"/>
    </location>
</feature>
<dbReference type="Proteomes" id="UP000537779">
    <property type="component" value="Unassembled WGS sequence"/>
</dbReference>
<dbReference type="AlphaFoldDB" id="A0A7L0XYP7"/>
<evidence type="ECO:0000256" key="1">
    <source>
        <dbReference type="PROSITE-ProRule" id="PRU00042"/>
    </source>
</evidence>
<sequence>CQEGGQSFSQSSNLVVQHQLHAREKPYKGLESRKSFNQSSTPDLPQQSHWGTAL</sequence>
<dbReference type="EMBL" id="VXAW01012568">
    <property type="protein sequence ID" value="NXM08589.1"/>
    <property type="molecule type" value="Genomic_DNA"/>
</dbReference>
<proteinExistence type="predicted"/>
<gene>
    <name evidence="4" type="primary">Znf107</name>
    <name evidence="4" type="ORF">TYRSAV_R03038</name>
</gene>
<keyword evidence="1" id="KW-0862">Zinc</keyword>
<evidence type="ECO:0000256" key="2">
    <source>
        <dbReference type="SAM" id="MobiDB-lite"/>
    </source>
</evidence>
<protein>
    <submittedName>
        <fullName evidence="4">ZN107 protein</fullName>
    </submittedName>
</protein>
<dbReference type="InterPro" id="IPR013087">
    <property type="entry name" value="Znf_C2H2_type"/>
</dbReference>
<name>A0A7L0XYP7_TYRSA</name>
<comment type="caution">
    <text evidence="4">The sequence shown here is derived from an EMBL/GenBank/DDBJ whole genome shotgun (WGS) entry which is preliminary data.</text>
</comment>
<keyword evidence="1" id="KW-0479">Metal-binding</keyword>
<feature type="compositionally biased region" description="Polar residues" evidence="2">
    <location>
        <begin position="1"/>
        <end position="16"/>
    </location>
</feature>
<feature type="region of interest" description="Disordered" evidence="2">
    <location>
        <begin position="1"/>
        <end position="54"/>
    </location>
</feature>
<evidence type="ECO:0000259" key="3">
    <source>
        <dbReference type="PROSITE" id="PS50157"/>
    </source>
</evidence>
<dbReference type="InterPro" id="IPR036236">
    <property type="entry name" value="Znf_C2H2_sf"/>
</dbReference>
<keyword evidence="1" id="KW-0863">Zinc-finger</keyword>
<dbReference type="SUPFAM" id="SSF57667">
    <property type="entry name" value="beta-beta-alpha zinc fingers"/>
    <property type="match status" value="1"/>
</dbReference>
<evidence type="ECO:0000313" key="4">
    <source>
        <dbReference type="EMBL" id="NXM08589.1"/>
    </source>
</evidence>
<accession>A0A7L0XYP7</accession>
<organism evidence="4 5">
    <name type="scientific">Tyrannus savana</name>
    <name type="common">Fork-tailed flycatcher</name>
    <name type="synonym">Muscivora tyrannus</name>
    <dbReference type="NCBI Taxonomy" id="137541"/>
    <lineage>
        <taxon>Eukaryota</taxon>
        <taxon>Metazoa</taxon>
        <taxon>Chordata</taxon>
        <taxon>Craniata</taxon>
        <taxon>Vertebrata</taxon>
        <taxon>Euteleostomi</taxon>
        <taxon>Archelosauria</taxon>
        <taxon>Archosauria</taxon>
        <taxon>Dinosauria</taxon>
        <taxon>Saurischia</taxon>
        <taxon>Theropoda</taxon>
        <taxon>Coelurosauria</taxon>
        <taxon>Aves</taxon>
        <taxon>Neognathae</taxon>
        <taxon>Neoaves</taxon>
        <taxon>Telluraves</taxon>
        <taxon>Australaves</taxon>
        <taxon>Passeriformes</taxon>
        <taxon>Tyrannidae</taxon>
        <taxon>Tyrannus</taxon>
    </lineage>
</organism>
<dbReference type="GO" id="GO:0008270">
    <property type="term" value="F:zinc ion binding"/>
    <property type="evidence" value="ECO:0007669"/>
    <property type="project" value="UniProtKB-KW"/>
</dbReference>
<feature type="compositionally biased region" description="Basic and acidic residues" evidence="2">
    <location>
        <begin position="21"/>
        <end position="34"/>
    </location>
</feature>
<keyword evidence="5" id="KW-1185">Reference proteome</keyword>
<dbReference type="PROSITE" id="PS50157">
    <property type="entry name" value="ZINC_FINGER_C2H2_2"/>
    <property type="match status" value="1"/>
</dbReference>
<evidence type="ECO:0000313" key="5">
    <source>
        <dbReference type="Proteomes" id="UP000537779"/>
    </source>
</evidence>
<feature type="non-terminal residue" evidence="4">
    <location>
        <position position="54"/>
    </location>
</feature>